<dbReference type="PANTHER" id="PTHR13268">
    <property type="entry name" value="BREAST CARCINOMA AMPLIFIED SEQUENCE 3"/>
    <property type="match status" value="1"/>
</dbReference>
<dbReference type="GO" id="GO:0042594">
    <property type="term" value="P:response to starvation"/>
    <property type="evidence" value="ECO:0007669"/>
    <property type="project" value="TreeGrafter"/>
</dbReference>
<comment type="caution">
    <text evidence="2">The sequence shown here is derived from an EMBL/GenBank/DDBJ whole genome shotgun (WGS) entry which is preliminary data.</text>
</comment>
<feature type="region of interest" description="Disordered" evidence="1">
    <location>
        <begin position="407"/>
        <end position="429"/>
    </location>
</feature>
<feature type="compositionally biased region" description="Basic and acidic residues" evidence="1">
    <location>
        <begin position="68"/>
        <end position="77"/>
    </location>
</feature>
<dbReference type="RefSeq" id="XP_017996268.1">
    <property type="nucleotide sequence ID" value="XM_018147643.1"/>
</dbReference>
<dbReference type="AlphaFoldDB" id="A0A0N1H4M7"/>
<dbReference type="GeneID" id="28739523"/>
<feature type="compositionally biased region" description="Pro residues" evidence="1">
    <location>
        <begin position="58"/>
        <end position="67"/>
    </location>
</feature>
<dbReference type="GO" id="GO:0005737">
    <property type="term" value="C:cytoplasm"/>
    <property type="evidence" value="ECO:0007669"/>
    <property type="project" value="TreeGrafter"/>
</dbReference>
<organism evidence="2 3">
    <name type="scientific">Cyphellophora attinorum</name>
    <dbReference type="NCBI Taxonomy" id="1664694"/>
    <lineage>
        <taxon>Eukaryota</taxon>
        <taxon>Fungi</taxon>
        <taxon>Dikarya</taxon>
        <taxon>Ascomycota</taxon>
        <taxon>Pezizomycotina</taxon>
        <taxon>Eurotiomycetes</taxon>
        <taxon>Chaetothyriomycetidae</taxon>
        <taxon>Chaetothyriales</taxon>
        <taxon>Cyphellophoraceae</taxon>
        <taxon>Cyphellophora</taxon>
    </lineage>
</organism>
<dbReference type="SUPFAM" id="SSF50978">
    <property type="entry name" value="WD40 repeat-like"/>
    <property type="match status" value="1"/>
</dbReference>
<sequence length="1053" mass="114429">MPSKKTAQNHDYTPEAFTEPPTDLLDPEPVPRSSRKKSKHAKRVTETAFDEIASERSPSPPPVPPIPEAHRRQHAPDELTAAEKVSDDHTPPQANYAQPIAYGRSPPVELLPGFTHRPSPPVQTYIGGGGFNTRSPPTSPPQTKARPVSYGGPPSTVGYPRTSTSPYAYPSSAFGSPPPHMPQAHFYHARDIDLGLGQRYNENQAPTFVKFSKVPGRKDAKTAVLVGTEDSLHVLAYRGDKLSRLGCLAGLPGVVHDAFILTWSQGHDPFHALRPLVALTLHGISNAEAPDQRRFSNTSRRASVMTQRPDIASAASTTVVVYSLKEQAMLSTLLHVPSGASQQIPTWMDRQTSQLPTGRLRLQASGNHLVVSSGISGEAYIFGVREVNDQPHFVCLDKLWTTLQPRMRRRDSSHTRPGEPAVSPADLASSIDNGEQPIISINGRWLAYCPVLSSRPSLGALLGENVLCSSSPSITSRSAPARPAATCAVDSPDVETMLGRVAKGVAQEVLKGGKWLGEKGVQAWQSYWAQDTPNKASPSPSPIYSPQQNPSFPPTHGDTTEAISKESEIVTIVDLHHLDNQEAKRSNVSAVSTFQPPGGCSYLSFAPNGLTLLTASRKGNIYYVWDLLQTRYPRHTLGSGEAESFAKVRQIAKNERFSESIIVDIQWEAPVGSRYAVLTHNQTVHMLDIPVSAWRWPPPRARKKKRPVSVPADTVTSTQQASGFLSSAMNFANSRAQPMLANLRGRTPSMGMPSGIGNTGLGLASATGLRGGKVVAAGFSKSLGAASDTVANIRHAGQSKLHLKVEAIPGRLAWTYRDQRPRLSILDMNEVRSYYVRKTNPRDRQPETVSVFDSRRVVSVKLAEIAKDEEPAEENLAGFWRSEIPRRPSAVSAAPLSFAEIDTNAPYQPFHSHHRVTISIFADDAAASELPSVSAKFDGGSAASKCAPANDKWLFGQDIATTRLSSPSPPHDAYGAVDEPRQQGAVYRETTIQPAEFEGERNQIVSTTRRKKSNKGREDVDQLASPMAEGIGESDNGFFENDVDVLDVTQDRV</sequence>
<feature type="compositionally biased region" description="Basic residues" evidence="1">
    <location>
        <begin position="33"/>
        <end position="42"/>
    </location>
</feature>
<feature type="compositionally biased region" description="Polar residues" evidence="1">
    <location>
        <begin position="1"/>
        <end position="11"/>
    </location>
</feature>
<dbReference type="InterPro" id="IPR045142">
    <property type="entry name" value="BCAS3-like"/>
</dbReference>
<gene>
    <name evidence="2" type="ORF">AB675_7288</name>
</gene>
<dbReference type="VEuPathDB" id="FungiDB:AB675_7288"/>
<dbReference type="STRING" id="1664694.A0A0N1H4M7"/>
<protein>
    <submittedName>
        <fullName evidence="2">Uncharacterized protein</fullName>
    </submittedName>
</protein>
<name>A0A0N1H4M7_9EURO</name>
<dbReference type="Proteomes" id="UP000038010">
    <property type="component" value="Unassembled WGS sequence"/>
</dbReference>
<feature type="region of interest" description="Disordered" evidence="1">
    <location>
        <begin position="1"/>
        <end position="104"/>
    </location>
</feature>
<accession>A0A0N1H4M7</accession>
<feature type="region of interest" description="Disordered" evidence="1">
    <location>
        <begin position="531"/>
        <end position="559"/>
    </location>
</feature>
<reference evidence="2 3" key="1">
    <citation type="submission" date="2015-06" db="EMBL/GenBank/DDBJ databases">
        <title>Draft genome of the ant-associated black yeast Phialophora attae CBS 131958.</title>
        <authorList>
            <person name="Moreno L.F."/>
            <person name="Stielow B.J."/>
            <person name="de Hoog S."/>
            <person name="Vicente V.A."/>
            <person name="Weiss V.A."/>
            <person name="de Vries M."/>
            <person name="Cruz L.M."/>
            <person name="Souza E.M."/>
        </authorList>
    </citation>
    <scope>NUCLEOTIDE SEQUENCE [LARGE SCALE GENOMIC DNA]</scope>
    <source>
        <strain evidence="2 3">CBS 131958</strain>
    </source>
</reference>
<dbReference type="EMBL" id="LFJN01000032">
    <property type="protein sequence ID" value="KPI36305.1"/>
    <property type="molecule type" value="Genomic_DNA"/>
</dbReference>
<evidence type="ECO:0000313" key="3">
    <source>
        <dbReference type="Proteomes" id="UP000038010"/>
    </source>
</evidence>
<proteinExistence type="predicted"/>
<evidence type="ECO:0000313" key="2">
    <source>
        <dbReference type="EMBL" id="KPI36305.1"/>
    </source>
</evidence>
<keyword evidence="3" id="KW-1185">Reference proteome</keyword>
<dbReference type="GO" id="GO:0006914">
    <property type="term" value="P:autophagy"/>
    <property type="evidence" value="ECO:0007669"/>
    <property type="project" value="InterPro"/>
</dbReference>
<dbReference type="PANTHER" id="PTHR13268:SF0">
    <property type="entry name" value="BCAS3 MICROTUBULE ASSOCIATED CELL MIGRATION FACTOR"/>
    <property type="match status" value="1"/>
</dbReference>
<dbReference type="InterPro" id="IPR036322">
    <property type="entry name" value="WD40_repeat_dom_sf"/>
</dbReference>
<feature type="region of interest" description="Disordered" evidence="1">
    <location>
        <begin position="129"/>
        <end position="154"/>
    </location>
</feature>
<dbReference type="OrthoDB" id="3938623at2759"/>
<evidence type="ECO:0000256" key="1">
    <source>
        <dbReference type="SAM" id="MobiDB-lite"/>
    </source>
</evidence>